<evidence type="ECO:0000256" key="2">
    <source>
        <dbReference type="ARBA" id="ARBA00005262"/>
    </source>
</evidence>
<feature type="transmembrane region" description="Helical" evidence="7">
    <location>
        <begin position="273"/>
        <end position="295"/>
    </location>
</feature>
<feature type="transmembrane region" description="Helical" evidence="7">
    <location>
        <begin position="198"/>
        <end position="219"/>
    </location>
</feature>
<dbReference type="GO" id="GO:0015109">
    <property type="term" value="F:chromate transmembrane transporter activity"/>
    <property type="evidence" value="ECO:0007669"/>
    <property type="project" value="InterPro"/>
</dbReference>
<organism evidence="8 9">
    <name type="scientific">Shewanella atlantica</name>
    <dbReference type="NCBI Taxonomy" id="271099"/>
    <lineage>
        <taxon>Bacteria</taxon>
        <taxon>Pseudomonadati</taxon>
        <taxon>Pseudomonadota</taxon>
        <taxon>Gammaproteobacteria</taxon>
        <taxon>Alteromonadales</taxon>
        <taxon>Shewanellaceae</taxon>
        <taxon>Shewanella</taxon>
    </lineage>
</organism>
<feature type="transmembrane region" description="Helical" evidence="7">
    <location>
        <begin position="334"/>
        <end position="354"/>
    </location>
</feature>
<dbReference type="GO" id="GO:0005886">
    <property type="term" value="C:plasma membrane"/>
    <property type="evidence" value="ECO:0007669"/>
    <property type="project" value="UniProtKB-SubCell"/>
</dbReference>
<dbReference type="Proteomes" id="UP000282060">
    <property type="component" value="Unassembled WGS sequence"/>
</dbReference>
<accession>A0A3S0IGK4</accession>
<name>A0A3S0IGK4_9GAMM</name>
<evidence type="ECO:0000256" key="1">
    <source>
        <dbReference type="ARBA" id="ARBA00004651"/>
    </source>
</evidence>
<dbReference type="AlphaFoldDB" id="A0A3S0IGK4"/>
<dbReference type="OrthoDB" id="8969999at2"/>
<comment type="subcellular location">
    <subcellularLocation>
        <location evidence="1">Cell membrane</location>
        <topology evidence="1">Multi-pass membrane protein</topology>
    </subcellularLocation>
</comment>
<evidence type="ECO:0000256" key="7">
    <source>
        <dbReference type="SAM" id="Phobius"/>
    </source>
</evidence>
<feature type="transmembrane region" description="Helical" evidence="7">
    <location>
        <begin position="384"/>
        <end position="401"/>
    </location>
</feature>
<evidence type="ECO:0000256" key="3">
    <source>
        <dbReference type="ARBA" id="ARBA00022475"/>
    </source>
</evidence>
<dbReference type="EMBL" id="RXNV01000001">
    <property type="protein sequence ID" value="RTR34992.1"/>
    <property type="molecule type" value="Genomic_DNA"/>
</dbReference>
<reference evidence="8 9" key="1">
    <citation type="submission" date="2018-12" db="EMBL/GenBank/DDBJ databases">
        <authorList>
            <person name="Yu L."/>
        </authorList>
    </citation>
    <scope>NUCLEOTIDE SEQUENCE [LARGE SCALE GENOMIC DNA]</scope>
    <source>
        <strain evidence="8 9">HAW-EB5</strain>
    </source>
</reference>
<evidence type="ECO:0000313" key="9">
    <source>
        <dbReference type="Proteomes" id="UP000282060"/>
    </source>
</evidence>
<comment type="caution">
    <text evidence="8">The sequence shown here is derived from an EMBL/GenBank/DDBJ whole genome shotgun (WGS) entry which is preliminary data.</text>
</comment>
<feature type="transmembrane region" description="Helical" evidence="7">
    <location>
        <begin position="361"/>
        <end position="378"/>
    </location>
</feature>
<dbReference type="PANTHER" id="PTHR33567:SF3">
    <property type="entry name" value="CHROMATE ION TRANSPORTER (EUROFUNG)"/>
    <property type="match status" value="1"/>
</dbReference>
<comment type="similarity">
    <text evidence="2">Belongs to the chromate ion transporter (CHR) (TC 2.A.51) family.</text>
</comment>
<keyword evidence="6 7" id="KW-0472">Membrane</keyword>
<feature type="transmembrane region" description="Helical" evidence="7">
    <location>
        <begin position="140"/>
        <end position="167"/>
    </location>
</feature>
<keyword evidence="9" id="KW-1185">Reference proteome</keyword>
<dbReference type="PIRSF" id="PIRSF004810">
    <property type="entry name" value="ChrA"/>
    <property type="match status" value="1"/>
</dbReference>
<proteinExistence type="inferred from homology"/>
<keyword evidence="5 7" id="KW-1133">Transmembrane helix</keyword>
<sequence>MWQIFFRFLSLGLVSFGGPAAHIGYFRQTFVIELKWLDEKAYGGLVALSQFLPGPGSSQVGFAIGYLRGGLLGGVAAFLGFTLPSFILLLLLAVTSAQWMEYPITTSIIHSLKLLAVVVVADAVWLMFNQFCRNTPSRLVMIISGAIVLLQAAVWLQFVLLIFAALVGSVALSDKSGQMASGTFSDVTSVREPVKLNYFWLGIFALFLSGSVLLLSSQADVHSTGNIQQELIYLFSQFYQVGSMVFGGGHVVLPLLEASVGDGMSSDRFLTGYALAQAVPGPMFALAAFLGAELWGTQPLTGALVATLAIFLPGFLLMLVALRSWHGLSQRPQIIGAITGVNACVVGFLLAALYQPIFTGAVVEPIDMVLVLLGFGLLKIFKPHILILVLLFISFGVISGCT</sequence>
<dbReference type="InterPro" id="IPR014047">
    <property type="entry name" value="Chr_Tranpt_l_chain"/>
</dbReference>
<evidence type="ECO:0000313" key="8">
    <source>
        <dbReference type="EMBL" id="RTR34992.1"/>
    </source>
</evidence>
<evidence type="ECO:0000256" key="5">
    <source>
        <dbReference type="ARBA" id="ARBA00022989"/>
    </source>
</evidence>
<keyword evidence="4 7" id="KW-0812">Transmembrane</keyword>
<evidence type="ECO:0000256" key="4">
    <source>
        <dbReference type="ARBA" id="ARBA00022692"/>
    </source>
</evidence>
<dbReference type="NCBIfam" id="TIGR00937">
    <property type="entry name" value="2A51"/>
    <property type="match status" value="1"/>
</dbReference>
<evidence type="ECO:0000256" key="6">
    <source>
        <dbReference type="ARBA" id="ARBA00023136"/>
    </source>
</evidence>
<gene>
    <name evidence="8" type="primary">chrA</name>
    <name evidence="8" type="ORF">EKG39_04845</name>
</gene>
<dbReference type="PANTHER" id="PTHR33567">
    <property type="entry name" value="CHROMATE ION TRANSPORTER (EUROFUNG)"/>
    <property type="match status" value="1"/>
</dbReference>
<dbReference type="Pfam" id="PF02417">
    <property type="entry name" value="Chromate_transp"/>
    <property type="match status" value="2"/>
</dbReference>
<dbReference type="InterPro" id="IPR003370">
    <property type="entry name" value="Chromate_transpt"/>
</dbReference>
<feature type="transmembrane region" description="Helical" evidence="7">
    <location>
        <begin position="302"/>
        <end position="322"/>
    </location>
</feature>
<feature type="transmembrane region" description="Helical" evidence="7">
    <location>
        <begin position="107"/>
        <end position="128"/>
    </location>
</feature>
<protein>
    <submittedName>
        <fullName evidence="8">Chromate efflux transporter</fullName>
    </submittedName>
</protein>
<keyword evidence="3" id="KW-1003">Cell membrane</keyword>
<dbReference type="RefSeq" id="WP_126504594.1">
    <property type="nucleotide sequence ID" value="NZ_RXNV01000001.1"/>
</dbReference>
<feature type="transmembrane region" description="Helical" evidence="7">
    <location>
        <begin position="71"/>
        <end position="95"/>
    </location>
</feature>
<feature type="transmembrane region" description="Helical" evidence="7">
    <location>
        <begin position="231"/>
        <end position="253"/>
    </location>
</feature>